<dbReference type="Pfam" id="PF01855">
    <property type="entry name" value="POR_N"/>
    <property type="match status" value="1"/>
</dbReference>
<sequence length="375" mass="40863">MKKILDTGNAACALAVKAAKVDMIAAYPITPQTSVAEKLAGYIAQGELDAKYLPVESEHSVMSAVAAAAAAGARVFTATSSQGLLYMHEILHYAAGGRLPIVMANVNRAVCAPWCLYVDHQDAVSQRDTGWIQLYAASNQEIYDTILLAYKVAEEINIPVMVNYDGFLLSHSMMPFELVDQDIIDQFLPPFEPAWRLHPDWGGTFGNVTPSENYVPFRTRLAEDIVKAGEIIENYAKEYQKLTGHWHGGLFDLYGPADAEFFLLSMGSMGAEMELAVDILRKQGIPAAGLRLRVFRPFPAQELSRLLPAGAKLLVFDRNCAFGTGGGALLGEAKAALFDRKDEIKVTGQVMGLGGEDLPAQYLAGKAREMMEVLK</sequence>
<dbReference type="PANTHER" id="PTHR32154">
    <property type="entry name" value="PYRUVATE-FLAVODOXIN OXIDOREDUCTASE-RELATED"/>
    <property type="match status" value="1"/>
</dbReference>
<comment type="similarity">
    <text evidence="1">Belongs to the pyruvate:ferredoxin/flavodoxin oxidoreductase family.</text>
</comment>
<evidence type="ECO:0000313" key="5">
    <source>
        <dbReference type="EMBL" id="ATW25723.1"/>
    </source>
</evidence>
<dbReference type="GO" id="GO:0016491">
    <property type="term" value="F:oxidoreductase activity"/>
    <property type="evidence" value="ECO:0007669"/>
    <property type="project" value="UniProtKB-KW"/>
</dbReference>
<dbReference type="SUPFAM" id="SSF52518">
    <property type="entry name" value="Thiamin diphosphate-binding fold (THDP-binding)"/>
    <property type="match status" value="1"/>
</dbReference>
<dbReference type="InterPro" id="IPR009014">
    <property type="entry name" value="Transketo_C/PFOR_II"/>
</dbReference>
<keyword evidence="6" id="KW-1185">Reference proteome</keyword>
<gene>
    <name evidence="5" type="ORF">DCMF_13980</name>
</gene>
<dbReference type="PANTHER" id="PTHR32154:SF0">
    <property type="entry name" value="PYRUVATE-FLAVODOXIN OXIDOREDUCTASE-RELATED"/>
    <property type="match status" value="1"/>
</dbReference>
<reference evidence="5 6" key="1">
    <citation type="submission" date="2016-10" db="EMBL/GenBank/DDBJ databases">
        <title>Complete Genome Sequence of Peptococcaceae strain DCMF.</title>
        <authorList>
            <person name="Edwards R.J."/>
            <person name="Holland S.I."/>
            <person name="Deshpande N.P."/>
            <person name="Wong Y.K."/>
            <person name="Ertan H."/>
            <person name="Manefield M."/>
            <person name="Russell T.L."/>
            <person name="Lee M.J."/>
        </authorList>
    </citation>
    <scope>NUCLEOTIDE SEQUENCE [LARGE SCALE GENOMIC DNA]</scope>
    <source>
        <strain evidence="5 6">DCMF</strain>
    </source>
</reference>
<proteinExistence type="inferred from homology"/>
<evidence type="ECO:0000313" key="6">
    <source>
        <dbReference type="Proteomes" id="UP000323521"/>
    </source>
</evidence>
<keyword evidence="2" id="KW-0560">Oxidoreductase</keyword>
<dbReference type="CDD" id="cd07034">
    <property type="entry name" value="TPP_PYR_PFOR_IOR-alpha_like"/>
    <property type="match status" value="1"/>
</dbReference>
<evidence type="ECO:0008006" key="7">
    <source>
        <dbReference type="Google" id="ProtNLM"/>
    </source>
</evidence>
<evidence type="ECO:0000256" key="1">
    <source>
        <dbReference type="ARBA" id="ARBA00009032"/>
    </source>
</evidence>
<organism evidence="5 6">
    <name type="scientific">Formimonas warabiya</name>
    <dbReference type="NCBI Taxonomy" id="1761012"/>
    <lineage>
        <taxon>Bacteria</taxon>
        <taxon>Bacillati</taxon>
        <taxon>Bacillota</taxon>
        <taxon>Clostridia</taxon>
        <taxon>Eubacteriales</taxon>
        <taxon>Peptococcaceae</taxon>
        <taxon>Candidatus Formimonas</taxon>
    </lineage>
</organism>
<accession>A0A3G1KT86</accession>
<dbReference type="SUPFAM" id="SSF52922">
    <property type="entry name" value="TK C-terminal domain-like"/>
    <property type="match status" value="1"/>
</dbReference>
<dbReference type="GO" id="GO:0006979">
    <property type="term" value="P:response to oxidative stress"/>
    <property type="evidence" value="ECO:0007669"/>
    <property type="project" value="TreeGrafter"/>
</dbReference>
<dbReference type="RefSeq" id="WP_214659342.1">
    <property type="nucleotide sequence ID" value="NZ_CP017634.1"/>
</dbReference>
<dbReference type="Proteomes" id="UP000323521">
    <property type="component" value="Chromosome"/>
</dbReference>
<dbReference type="InterPro" id="IPR033412">
    <property type="entry name" value="PFOR_II"/>
</dbReference>
<name>A0A3G1KT86_FORW1</name>
<protein>
    <recommendedName>
        <fullName evidence="7">Pyruvate ferredoxin oxidoreductase</fullName>
    </recommendedName>
</protein>
<dbReference type="Gene3D" id="3.40.50.920">
    <property type="match status" value="1"/>
</dbReference>
<evidence type="ECO:0000259" key="4">
    <source>
        <dbReference type="Pfam" id="PF17147"/>
    </source>
</evidence>
<dbReference type="EMBL" id="CP017634">
    <property type="protein sequence ID" value="ATW25723.1"/>
    <property type="molecule type" value="Genomic_DNA"/>
</dbReference>
<dbReference type="AlphaFoldDB" id="A0A3G1KT86"/>
<dbReference type="InterPro" id="IPR029061">
    <property type="entry name" value="THDP-binding"/>
</dbReference>
<evidence type="ECO:0000259" key="3">
    <source>
        <dbReference type="Pfam" id="PF01855"/>
    </source>
</evidence>
<evidence type="ECO:0000256" key="2">
    <source>
        <dbReference type="ARBA" id="ARBA00023002"/>
    </source>
</evidence>
<dbReference type="Gene3D" id="3.40.50.970">
    <property type="match status" value="1"/>
</dbReference>
<dbReference type="InterPro" id="IPR002880">
    <property type="entry name" value="Pyrv_Fd/Flavodoxin_OxRdtase_N"/>
</dbReference>
<dbReference type="FunFam" id="3.40.50.970:FF:000012">
    <property type="entry name" value="Pyruvate:ferredoxin (Flavodoxin) oxidoreductase"/>
    <property type="match status" value="1"/>
</dbReference>
<dbReference type="InterPro" id="IPR050722">
    <property type="entry name" value="Pyruvate:ferred/Flavod_OxRd"/>
</dbReference>
<dbReference type="Pfam" id="PF17147">
    <property type="entry name" value="PFOR_II"/>
    <property type="match status" value="1"/>
</dbReference>
<feature type="domain" description="Pyruvate:ferredoxin oxidoreductase core" evidence="4">
    <location>
        <begin position="259"/>
        <end position="359"/>
    </location>
</feature>
<feature type="domain" description="Pyruvate flavodoxin/ferredoxin oxidoreductase pyrimidine binding" evidence="3">
    <location>
        <begin position="15"/>
        <end position="236"/>
    </location>
</feature>
<dbReference type="KEGG" id="fwa:DCMF_13980"/>